<dbReference type="GO" id="GO:0004175">
    <property type="term" value="F:endopeptidase activity"/>
    <property type="evidence" value="ECO:0007669"/>
    <property type="project" value="UniProtKB-ARBA"/>
</dbReference>
<comment type="subcellular location">
    <subcellularLocation>
        <location evidence="1">Cell membrane</location>
        <topology evidence="1">Multi-pass membrane protein</topology>
    </subcellularLocation>
</comment>
<keyword evidence="7 9" id="KW-0472">Membrane</keyword>
<organism evidence="11 12">
    <name type="scientific">Rhodovulum sulfidophilum</name>
    <name type="common">Rhodobacter sulfidophilus</name>
    <dbReference type="NCBI Taxonomy" id="35806"/>
    <lineage>
        <taxon>Bacteria</taxon>
        <taxon>Pseudomonadati</taxon>
        <taxon>Pseudomonadota</taxon>
        <taxon>Alphaproteobacteria</taxon>
        <taxon>Rhodobacterales</taxon>
        <taxon>Paracoccaceae</taxon>
        <taxon>Rhodovulum</taxon>
    </lineage>
</organism>
<dbReference type="Proteomes" id="UP000249185">
    <property type="component" value="Unassembled WGS sequence"/>
</dbReference>
<evidence type="ECO:0000256" key="9">
    <source>
        <dbReference type="SAM" id="Phobius"/>
    </source>
</evidence>
<evidence type="ECO:0000256" key="7">
    <source>
        <dbReference type="ARBA" id="ARBA00023136"/>
    </source>
</evidence>
<feature type="transmembrane region" description="Helical" evidence="9">
    <location>
        <begin position="329"/>
        <end position="348"/>
    </location>
</feature>
<keyword evidence="6 9" id="KW-1133">Transmembrane helix</keyword>
<evidence type="ECO:0000313" key="12">
    <source>
        <dbReference type="Proteomes" id="UP000249185"/>
    </source>
</evidence>
<dbReference type="InterPro" id="IPR019127">
    <property type="entry name" value="Exosortase"/>
</dbReference>
<proteinExistence type="predicted"/>
<evidence type="ECO:0000256" key="1">
    <source>
        <dbReference type="ARBA" id="ARBA00004651"/>
    </source>
</evidence>
<evidence type="ECO:0000256" key="8">
    <source>
        <dbReference type="SAM" id="MobiDB-lite"/>
    </source>
</evidence>
<feature type="transmembrane region" description="Helical" evidence="9">
    <location>
        <begin position="498"/>
        <end position="514"/>
    </location>
</feature>
<dbReference type="NCBIfam" id="TIGR03008">
    <property type="entry name" value="pepcterm_CAAX"/>
    <property type="match status" value="1"/>
</dbReference>
<dbReference type="NCBIfam" id="TIGR04162">
    <property type="entry name" value="exo_VPEID"/>
    <property type="match status" value="1"/>
</dbReference>
<feature type="domain" description="CAAX prenyl protease 2/Lysostaphin resistance protein A-like" evidence="10">
    <location>
        <begin position="466"/>
        <end position="553"/>
    </location>
</feature>
<feature type="transmembrane region" description="Helical" evidence="9">
    <location>
        <begin position="126"/>
        <end position="144"/>
    </location>
</feature>
<evidence type="ECO:0000256" key="5">
    <source>
        <dbReference type="ARBA" id="ARBA00022801"/>
    </source>
</evidence>
<protein>
    <submittedName>
        <fullName evidence="11">Exosortase E/protease, VPEID-CTERM system</fullName>
    </submittedName>
</protein>
<dbReference type="NCBIfam" id="TIGR04178">
    <property type="entry name" value="exo_archaeo"/>
    <property type="match status" value="1"/>
</dbReference>
<feature type="transmembrane region" description="Helical" evidence="9">
    <location>
        <begin position="150"/>
        <end position="173"/>
    </location>
</feature>
<dbReference type="GO" id="GO:0006508">
    <property type="term" value="P:proteolysis"/>
    <property type="evidence" value="ECO:0007669"/>
    <property type="project" value="UniProtKB-KW"/>
</dbReference>
<dbReference type="EMBL" id="QFPW01000014">
    <property type="protein sequence ID" value="PZQ47975.1"/>
    <property type="molecule type" value="Genomic_DNA"/>
</dbReference>
<dbReference type="Pfam" id="PF02517">
    <property type="entry name" value="Rce1-like"/>
    <property type="match status" value="1"/>
</dbReference>
<keyword evidence="3 11" id="KW-0645">Protease</keyword>
<dbReference type="Pfam" id="PF09721">
    <property type="entry name" value="Exosortase_EpsH"/>
    <property type="match status" value="1"/>
</dbReference>
<gene>
    <name evidence="11" type="ORF">DI556_15890</name>
</gene>
<feature type="transmembrane region" description="Helical" evidence="9">
    <location>
        <begin position="520"/>
        <end position="536"/>
    </location>
</feature>
<keyword evidence="4 9" id="KW-0812">Transmembrane</keyword>
<feature type="transmembrane region" description="Helical" evidence="9">
    <location>
        <begin position="463"/>
        <end position="486"/>
    </location>
</feature>
<dbReference type="InterPro" id="IPR026392">
    <property type="entry name" value="Exo/Archaeosortase_dom"/>
</dbReference>
<evidence type="ECO:0000256" key="3">
    <source>
        <dbReference type="ARBA" id="ARBA00022670"/>
    </source>
</evidence>
<feature type="compositionally biased region" description="Low complexity" evidence="8">
    <location>
        <begin position="16"/>
        <end position="33"/>
    </location>
</feature>
<dbReference type="AlphaFoldDB" id="A0A2W5NB85"/>
<keyword evidence="2" id="KW-1003">Cell membrane</keyword>
<feature type="transmembrane region" description="Helical" evidence="9">
    <location>
        <begin position="424"/>
        <end position="443"/>
    </location>
</feature>
<evidence type="ECO:0000256" key="4">
    <source>
        <dbReference type="ARBA" id="ARBA00022692"/>
    </source>
</evidence>
<feature type="transmembrane region" description="Helical" evidence="9">
    <location>
        <begin position="249"/>
        <end position="275"/>
    </location>
</feature>
<feature type="transmembrane region" description="Helical" evidence="9">
    <location>
        <begin position="543"/>
        <end position="562"/>
    </location>
</feature>
<dbReference type="InterPro" id="IPR014346">
    <property type="entry name" value="Prenyl_protease-related"/>
</dbReference>
<feature type="region of interest" description="Disordered" evidence="8">
    <location>
        <begin position="1"/>
        <end position="43"/>
    </location>
</feature>
<evidence type="ECO:0000256" key="2">
    <source>
        <dbReference type="ARBA" id="ARBA00022475"/>
    </source>
</evidence>
<feature type="transmembrane region" description="Helical" evidence="9">
    <location>
        <begin position="395"/>
        <end position="412"/>
    </location>
</feature>
<dbReference type="GO" id="GO:0005886">
    <property type="term" value="C:plasma membrane"/>
    <property type="evidence" value="ECO:0007669"/>
    <property type="project" value="UniProtKB-SubCell"/>
</dbReference>
<dbReference type="InterPro" id="IPR003675">
    <property type="entry name" value="Rce1/LyrA-like_dom"/>
</dbReference>
<feature type="transmembrane region" description="Helical" evidence="9">
    <location>
        <begin position="287"/>
        <end position="309"/>
    </location>
</feature>
<accession>A0A2W5NB85</accession>
<feature type="transmembrane region" description="Helical" evidence="9">
    <location>
        <begin position="80"/>
        <end position="105"/>
    </location>
</feature>
<feature type="transmembrane region" description="Helical" evidence="9">
    <location>
        <begin position="369"/>
        <end position="389"/>
    </location>
</feature>
<name>A0A2W5NB85_RHOSU</name>
<evidence type="ECO:0000256" key="6">
    <source>
        <dbReference type="ARBA" id="ARBA00022989"/>
    </source>
</evidence>
<keyword evidence="5" id="KW-0378">Hydrolase</keyword>
<dbReference type="InterPro" id="IPR026420">
    <property type="entry name" value="Exo_VPEID"/>
</dbReference>
<evidence type="ECO:0000313" key="11">
    <source>
        <dbReference type="EMBL" id="PZQ47975.1"/>
    </source>
</evidence>
<sequence>MDRGRAAPRATEVPMRTAAAEAARQARRTPATRPGREPGRPAPRRPAWAIRGLVVLLLVEVALVGLAYQVARPVDCAATAAPRACALTGGLGLKLAAILTLLALYPPTRRAALRGLRAGPPARPRTLLLAQVTGVALLLAPAAALDPARALTATLGLWLAGGALAAGATLLWIAPPAGWIALARAAPGPLAALGAAGFLLPGLVEALDVLWRLDALSRLTFGGVALLIRLVRSDVHVDESQLVIGADGFLVMVADGCSGVQGAALIAALVGAYLLFDRRDLRFPAALLLPLLGVALSLGLNMVRIAALIEIGARGAPELAVNGFHSNAGWLLFTALSFGLIALARAAPVFRAAHPRPRAAPPPLLADPAAGRILPFVALMVSGMATATFASLAELWYPLRALALGAVLAAFLPAYRTIDWRPDATGLAAGLATGALWLATRPPGGPEDAALAARLMALSPENLLLWIIFRLAGTALLVPIAEELFFRDYLLRRGWSRGWPARTLALVASAALFALLHDRWLAAFLAGILFGLLVWRSGRLGPALAAHVAANAVIAGFALATGDWSVI</sequence>
<feature type="transmembrane region" description="Helical" evidence="9">
    <location>
        <begin position="48"/>
        <end position="68"/>
    </location>
</feature>
<dbReference type="GO" id="GO:0080120">
    <property type="term" value="P:CAAX-box protein maturation"/>
    <property type="evidence" value="ECO:0007669"/>
    <property type="project" value="UniProtKB-ARBA"/>
</dbReference>
<feature type="transmembrane region" description="Helical" evidence="9">
    <location>
        <begin position="185"/>
        <end position="204"/>
    </location>
</feature>
<comment type="caution">
    <text evidence="11">The sequence shown here is derived from an EMBL/GenBank/DDBJ whole genome shotgun (WGS) entry which is preliminary data.</text>
</comment>
<reference evidence="11 12" key="1">
    <citation type="submission" date="2017-08" db="EMBL/GenBank/DDBJ databases">
        <title>Infants hospitalized years apart are colonized by the same room-sourced microbial strains.</title>
        <authorList>
            <person name="Brooks B."/>
            <person name="Olm M.R."/>
            <person name="Firek B.A."/>
            <person name="Baker R."/>
            <person name="Thomas B.C."/>
            <person name="Morowitz M.J."/>
            <person name="Banfield J.F."/>
        </authorList>
    </citation>
    <scope>NUCLEOTIDE SEQUENCE [LARGE SCALE GENOMIC DNA]</scope>
    <source>
        <strain evidence="11">S2_005_002_R2_34</strain>
    </source>
</reference>
<evidence type="ECO:0000259" key="10">
    <source>
        <dbReference type="Pfam" id="PF02517"/>
    </source>
</evidence>